<evidence type="ECO:0000256" key="4">
    <source>
        <dbReference type="ARBA" id="ARBA00022475"/>
    </source>
</evidence>
<dbReference type="PANTHER" id="PTHR48020:SF12">
    <property type="entry name" value="PROTON MYO-INOSITOL COTRANSPORTER"/>
    <property type="match status" value="1"/>
</dbReference>
<dbReference type="InterPro" id="IPR003663">
    <property type="entry name" value="Sugar/inositol_transpt"/>
</dbReference>
<dbReference type="InterPro" id="IPR036259">
    <property type="entry name" value="MFS_trans_sf"/>
</dbReference>
<dbReference type="InterPro" id="IPR005829">
    <property type="entry name" value="Sugar_transporter_CS"/>
</dbReference>
<keyword evidence="6 10" id="KW-0812">Transmembrane</keyword>
<dbReference type="SUPFAM" id="SSF103473">
    <property type="entry name" value="MFS general substrate transporter"/>
    <property type="match status" value="1"/>
</dbReference>
<feature type="transmembrane region" description="Helical" evidence="10">
    <location>
        <begin position="12"/>
        <end position="32"/>
    </location>
</feature>
<evidence type="ECO:0000256" key="2">
    <source>
        <dbReference type="ARBA" id="ARBA00010992"/>
    </source>
</evidence>
<feature type="transmembrane region" description="Helical" evidence="10">
    <location>
        <begin position="355"/>
        <end position="378"/>
    </location>
</feature>
<dbReference type="Gene3D" id="1.20.1250.20">
    <property type="entry name" value="MFS general substrate transporter like domains"/>
    <property type="match status" value="2"/>
</dbReference>
<feature type="transmembrane region" description="Helical" evidence="10">
    <location>
        <begin position="140"/>
        <end position="162"/>
    </location>
</feature>
<evidence type="ECO:0000256" key="10">
    <source>
        <dbReference type="SAM" id="Phobius"/>
    </source>
</evidence>
<protein>
    <submittedName>
        <fullName evidence="12">MFS transporter, SP family, sugar porter</fullName>
    </submittedName>
</protein>
<feature type="transmembrane region" description="Helical" evidence="10">
    <location>
        <begin position="328"/>
        <end position="349"/>
    </location>
</feature>
<feature type="transmembrane region" description="Helical" evidence="10">
    <location>
        <begin position="107"/>
        <end position="128"/>
    </location>
</feature>
<evidence type="ECO:0000313" key="13">
    <source>
        <dbReference type="Proteomes" id="UP000183209"/>
    </source>
</evidence>
<dbReference type="GO" id="GO:0022857">
    <property type="term" value="F:transmembrane transporter activity"/>
    <property type="evidence" value="ECO:0007669"/>
    <property type="project" value="InterPro"/>
</dbReference>
<dbReference type="EMBL" id="FPAG01000005">
    <property type="protein sequence ID" value="SFS82485.1"/>
    <property type="molecule type" value="Genomic_DNA"/>
</dbReference>
<dbReference type="OrthoDB" id="9783823at2"/>
<dbReference type="InterPro" id="IPR020846">
    <property type="entry name" value="MFS_dom"/>
</dbReference>
<feature type="transmembrane region" description="Helical" evidence="10">
    <location>
        <begin position="416"/>
        <end position="438"/>
    </location>
</feature>
<name>A0A1I6SZN8_9FLAO</name>
<evidence type="ECO:0000259" key="11">
    <source>
        <dbReference type="PROSITE" id="PS50850"/>
    </source>
</evidence>
<dbReference type="PROSITE" id="PS50850">
    <property type="entry name" value="MFS"/>
    <property type="match status" value="1"/>
</dbReference>
<keyword evidence="7 10" id="KW-1133">Transmembrane helix</keyword>
<dbReference type="GO" id="GO:0005886">
    <property type="term" value="C:plasma membrane"/>
    <property type="evidence" value="ECO:0007669"/>
    <property type="project" value="UniProtKB-SubCell"/>
</dbReference>
<feature type="transmembrane region" description="Helical" evidence="10">
    <location>
        <begin position="52"/>
        <end position="73"/>
    </location>
</feature>
<dbReference type="Pfam" id="PF00083">
    <property type="entry name" value="Sugar_tr"/>
    <property type="match status" value="1"/>
</dbReference>
<feature type="transmembrane region" description="Helical" evidence="10">
    <location>
        <begin position="258"/>
        <end position="281"/>
    </location>
</feature>
<reference evidence="12 13" key="1">
    <citation type="submission" date="2016-10" db="EMBL/GenBank/DDBJ databases">
        <authorList>
            <person name="de Groot N.N."/>
        </authorList>
    </citation>
    <scope>NUCLEOTIDE SEQUENCE [LARGE SCALE GENOMIC DNA]</scope>
    <source>
        <strain evidence="12 13">CGMCC 1.6114</strain>
    </source>
</reference>
<dbReference type="PRINTS" id="PR00171">
    <property type="entry name" value="SUGRTRNSPORT"/>
</dbReference>
<keyword evidence="4" id="KW-1003">Cell membrane</keyword>
<dbReference type="RefSeq" id="WP_074978278.1">
    <property type="nucleotide sequence ID" value="NZ_FPAG01000005.1"/>
</dbReference>
<feature type="transmembrane region" description="Helical" evidence="10">
    <location>
        <begin position="182"/>
        <end position="201"/>
    </location>
</feature>
<dbReference type="InterPro" id="IPR005828">
    <property type="entry name" value="MFS_sugar_transport-like"/>
</dbReference>
<sequence length="459" mass="51058">MNQFKYNNRYLLSIVFISALGGFLFGYDWVVIGGAKPFYEVYFNIVDFPSLQGWGMSSALVGCVFGAMVSGVISDRLGRKKPLQIAAVLFLLSALGTGWAHNFNFFIIYRIIGGVGIGIASTLSPLYIAEVSPAKYRGRFVAINQLTIVIGILAAQIVNWIIAKNEISDQAMLWNQQTGWRIMFWAELVPAMLFFGFLFMVPETPRFLVKSNFTEKALKVLKKIGNEAYAAKELALIKGTLQTDHKSVGIKKKELKKLYPILIVGIVLSVFQQWCGINIIFNYADEIFTTAGYSVGDMLFNIVITGSINLIFTFVAMGTVDSWGRRKLMLFGALGLAVVYVALGAAYYFNFQGWPILLLVLIAIAIYAMTLAPVTWVVISEIFPNRIRGVAMSVATFSLWTASFVLTYTFPLLNAFLGASGTFWCYSGICILGFIFIYKKLPDTKGKSLEEIEEELINN</sequence>
<evidence type="ECO:0000256" key="1">
    <source>
        <dbReference type="ARBA" id="ARBA00004651"/>
    </source>
</evidence>
<evidence type="ECO:0000256" key="6">
    <source>
        <dbReference type="ARBA" id="ARBA00022692"/>
    </source>
</evidence>
<dbReference type="InterPro" id="IPR050814">
    <property type="entry name" value="Myo-inositol_Transporter"/>
</dbReference>
<accession>A0A1I6SZN8</accession>
<dbReference type="FunFam" id="1.20.1250.20:FF:000122">
    <property type="entry name" value="D-xylose transporter XylE"/>
    <property type="match status" value="1"/>
</dbReference>
<evidence type="ECO:0000256" key="9">
    <source>
        <dbReference type="RuleBase" id="RU003346"/>
    </source>
</evidence>
<dbReference type="PROSITE" id="PS00216">
    <property type="entry name" value="SUGAR_TRANSPORT_1"/>
    <property type="match status" value="2"/>
</dbReference>
<comment type="similarity">
    <text evidence="2 9">Belongs to the major facilitator superfamily. Sugar transporter (TC 2.A.1.1) family.</text>
</comment>
<feature type="domain" description="Major facilitator superfamily (MFS) profile" evidence="11">
    <location>
        <begin position="14"/>
        <end position="445"/>
    </location>
</feature>
<dbReference type="NCBIfam" id="TIGR00879">
    <property type="entry name" value="SP"/>
    <property type="match status" value="1"/>
</dbReference>
<feature type="transmembrane region" description="Helical" evidence="10">
    <location>
        <begin position="293"/>
        <end position="316"/>
    </location>
</feature>
<comment type="subcellular location">
    <subcellularLocation>
        <location evidence="1">Cell membrane</location>
        <topology evidence="1">Multi-pass membrane protein</topology>
    </subcellularLocation>
</comment>
<evidence type="ECO:0000313" key="12">
    <source>
        <dbReference type="EMBL" id="SFS82485.1"/>
    </source>
</evidence>
<evidence type="ECO:0000256" key="8">
    <source>
        <dbReference type="ARBA" id="ARBA00023136"/>
    </source>
</evidence>
<gene>
    <name evidence="12" type="ORF">SAMN04487906_1755</name>
</gene>
<dbReference type="Proteomes" id="UP000183209">
    <property type="component" value="Unassembled WGS sequence"/>
</dbReference>
<evidence type="ECO:0000256" key="5">
    <source>
        <dbReference type="ARBA" id="ARBA00022597"/>
    </source>
</evidence>
<keyword evidence="3 9" id="KW-0813">Transport</keyword>
<dbReference type="PANTHER" id="PTHR48020">
    <property type="entry name" value="PROTON MYO-INOSITOL COTRANSPORTER"/>
    <property type="match status" value="1"/>
</dbReference>
<keyword evidence="8 10" id="KW-0472">Membrane</keyword>
<proteinExistence type="inferred from homology"/>
<evidence type="ECO:0000256" key="7">
    <source>
        <dbReference type="ARBA" id="ARBA00022989"/>
    </source>
</evidence>
<dbReference type="AlphaFoldDB" id="A0A1I6SZN8"/>
<organism evidence="12 13">
    <name type="scientific">Zhouia amylolytica</name>
    <dbReference type="NCBI Taxonomy" id="376730"/>
    <lineage>
        <taxon>Bacteria</taxon>
        <taxon>Pseudomonadati</taxon>
        <taxon>Bacteroidota</taxon>
        <taxon>Flavobacteriia</taxon>
        <taxon>Flavobacteriales</taxon>
        <taxon>Flavobacteriaceae</taxon>
        <taxon>Zhouia</taxon>
    </lineage>
</organism>
<dbReference type="PROSITE" id="PS00217">
    <property type="entry name" value="SUGAR_TRANSPORT_2"/>
    <property type="match status" value="1"/>
</dbReference>
<feature type="transmembrane region" description="Helical" evidence="10">
    <location>
        <begin position="390"/>
        <end position="410"/>
    </location>
</feature>
<feature type="transmembrane region" description="Helical" evidence="10">
    <location>
        <begin position="85"/>
        <end position="101"/>
    </location>
</feature>
<keyword evidence="5" id="KW-0762">Sugar transport</keyword>
<evidence type="ECO:0000256" key="3">
    <source>
        <dbReference type="ARBA" id="ARBA00022448"/>
    </source>
</evidence>